<keyword evidence="2" id="KW-0378">Hydrolase</keyword>
<dbReference type="AlphaFoldDB" id="A0A8J3Y4A9"/>
<dbReference type="InterPro" id="IPR000073">
    <property type="entry name" value="AB_hydrolase_1"/>
</dbReference>
<feature type="domain" description="AB hydrolase-1" evidence="1">
    <location>
        <begin position="2"/>
        <end position="225"/>
    </location>
</feature>
<evidence type="ECO:0000313" key="2">
    <source>
        <dbReference type="EMBL" id="GIJ01187.1"/>
    </source>
</evidence>
<protein>
    <submittedName>
        <fullName evidence="2">Alpha/beta hydrolase</fullName>
    </submittedName>
</protein>
<dbReference type="Proteomes" id="UP000652013">
    <property type="component" value="Unassembled WGS sequence"/>
</dbReference>
<gene>
    <name evidence="2" type="ORF">Sya03_05390</name>
</gene>
<keyword evidence="3" id="KW-1185">Reference proteome</keyword>
<dbReference type="Pfam" id="PF12697">
    <property type="entry name" value="Abhydrolase_6"/>
    <property type="match status" value="1"/>
</dbReference>
<comment type="caution">
    <text evidence="2">The sequence shown here is derived from an EMBL/GenBank/DDBJ whole genome shotgun (WGS) entry which is preliminary data.</text>
</comment>
<accession>A0A8J3Y4A9</accession>
<dbReference type="SUPFAM" id="SSF53474">
    <property type="entry name" value="alpha/beta-Hydrolases"/>
    <property type="match status" value="1"/>
</dbReference>
<name>A0A8J3Y4A9_9ACTN</name>
<dbReference type="Gene3D" id="3.40.50.1820">
    <property type="entry name" value="alpha/beta hydrolase"/>
    <property type="match status" value="1"/>
</dbReference>
<dbReference type="InterPro" id="IPR029058">
    <property type="entry name" value="AB_hydrolase_fold"/>
</dbReference>
<dbReference type="EMBL" id="BOOY01000003">
    <property type="protein sequence ID" value="GIJ01187.1"/>
    <property type="molecule type" value="Genomic_DNA"/>
</dbReference>
<evidence type="ECO:0000259" key="1">
    <source>
        <dbReference type="Pfam" id="PF12697"/>
    </source>
</evidence>
<organism evidence="2 3">
    <name type="scientific">Spirilliplanes yamanashiensis</name>
    <dbReference type="NCBI Taxonomy" id="42233"/>
    <lineage>
        <taxon>Bacteria</taxon>
        <taxon>Bacillati</taxon>
        <taxon>Actinomycetota</taxon>
        <taxon>Actinomycetes</taxon>
        <taxon>Micromonosporales</taxon>
        <taxon>Micromonosporaceae</taxon>
        <taxon>Spirilliplanes</taxon>
    </lineage>
</organism>
<dbReference type="GO" id="GO:0016787">
    <property type="term" value="F:hydrolase activity"/>
    <property type="evidence" value="ECO:0007669"/>
    <property type="project" value="UniProtKB-KW"/>
</dbReference>
<proteinExistence type="predicted"/>
<reference evidence="2" key="1">
    <citation type="submission" date="2021-01" db="EMBL/GenBank/DDBJ databases">
        <title>Whole genome shotgun sequence of Spirilliplanes yamanashiensis NBRC 15828.</title>
        <authorList>
            <person name="Komaki H."/>
            <person name="Tamura T."/>
        </authorList>
    </citation>
    <scope>NUCLEOTIDE SEQUENCE</scope>
    <source>
        <strain evidence="2">NBRC 15828</strain>
    </source>
</reference>
<sequence length="235" mass="24603">MLFLPGGDGDATTFDALLAHLPRVDAVVHDRRRAGDLPLTAHTDEVAATLTGGPATVVATSMGALIGLDLLARYPDRVGLLVAHEPPAVDLLPPAERADALARQEAVVATYAAHGADAGMRTLLTDIGVDLSDREPDAALPKLTAARLRNLDHLLRYDVTAAGRHRLDPAALAPVAERIVAAGGERSGGAYPYRCAVALAERLDLPFVLFPGGHTGYATHPRAFAGTLLEVLLQA</sequence>
<evidence type="ECO:0000313" key="3">
    <source>
        <dbReference type="Proteomes" id="UP000652013"/>
    </source>
</evidence>